<proteinExistence type="predicted"/>
<dbReference type="OrthoDB" id="9942422at2"/>
<keyword evidence="1" id="KW-1133">Transmembrane helix</keyword>
<organism evidence="2 3">
    <name type="scientific">Bifidobacterium callitrichidarum</name>
    <dbReference type="NCBI Taxonomy" id="2052941"/>
    <lineage>
        <taxon>Bacteria</taxon>
        <taxon>Bacillati</taxon>
        <taxon>Actinomycetota</taxon>
        <taxon>Actinomycetes</taxon>
        <taxon>Bifidobacteriales</taxon>
        <taxon>Bifidobacteriaceae</taxon>
        <taxon>Bifidobacterium</taxon>
    </lineage>
</organism>
<keyword evidence="1" id="KW-0812">Transmembrane</keyword>
<gene>
    <name evidence="2" type="ORF">DF196_07885</name>
</gene>
<dbReference type="AlphaFoldDB" id="A0A2U2N7J1"/>
<keyword evidence="1" id="KW-0472">Membrane</keyword>
<evidence type="ECO:0000256" key="1">
    <source>
        <dbReference type="SAM" id="Phobius"/>
    </source>
</evidence>
<evidence type="ECO:0000313" key="2">
    <source>
        <dbReference type="EMBL" id="PWG65053.1"/>
    </source>
</evidence>
<comment type="caution">
    <text evidence="2">The sequence shown here is derived from an EMBL/GenBank/DDBJ whole genome shotgun (WGS) entry which is preliminary data.</text>
</comment>
<dbReference type="RefSeq" id="WP_109057305.1">
    <property type="nucleotide sequence ID" value="NZ_QFFM01000014.1"/>
</dbReference>
<evidence type="ECO:0000313" key="3">
    <source>
        <dbReference type="Proteomes" id="UP000245876"/>
    </source>
</evidence>
<feature type="transmembrane region" description="Helical" evidence="1">
    <location>
        <begin position="34"/>
        <end position="54"/>
    </location>
</feature>
<accession>A0A2U2N7J1</accession>
<dbReference type="Proteomes" id="UP000245876">
    <property type="component" value="Unassembled WGS sequence"/>
</dbReference>
<reference evidence="2 3" key="1">
    <citation type="journal article" date="2018" name="Int. J. Syst. Evol. Microbiol.">
        <title>Bifidobacterium callitrichidarum sp. nov. from the faeces of the emperor tamarin (Saguinus imperator).</title>
        <authorList>
            <person name="Modesto M."/>
            <person name="Michelini S."/>
            <person name="Sansosti M.C."/>
            <person name="De Filippo C."/>
            <person name="Cavalieri D."/>
            <person name="Qvirist L."/>
            <person name="Andlid T."/>
            <person name="Spiezio C."/>
            <person name="Sandri C."/>
            <person name="Pascarelli S."/>
            <person name="Sgorbati B."/>
            <person name="Mattarelli P."/>
        </authorList>
    </citation>
    <scope>NUCLEOTIDE SEQUENCE [LARGE SCALE GENOMIC DNA]</scope>
    <source>
        <strain evidence="2 3">TRI 5</strain>
    </source>
</reference>
<name>A0A2U2N7J1_9BIFI</name>
<sequence length="71" mass="7833">MFDCWTAERRVGITGGEAMADIGMVSRRMNGTTAYRCGMSMSMIMVGNYVFYALHDDDGAIRAEARDLTGK</sequence>
<dbReference type="EMBL" id="QFFM01000014">
    <property type="protein sequence ID" value="PWG65053.1"/>
    <property type="molecule type" value="Genomic_DNA"/>
</dbReference>
<protein>
    <submittedName>
        <fullName evidence="2">Uncharacterized protein</fullName>
    </submittedName>
</protein>
<keyword evidence="3" id="KW-1185">Reference proteome</keyword>